<gene>
    <name evidence="2" type="ORF">OKIOD_LOCUS14057</name>
</gene>
<evidence type="ECO:0000256" key="1">
    <source>
        <dbReference type="SAM" id="SignalP"/>
    </source>
</evidence>
<organism evidence="2 3">
    <name type="scientific">Oikopleura dioica</name>
    <name type="common">Tunicate</name>
    <dbReference type="NCBI Taxonomy" id="34765"/>
    <lineage>
        <taxon>Eukaryota</taxon>
        <taxon>Metazoa</taxon>
        <taxon>Chordata</taxon>
        <taxon>Tunicata</taxon>
        <taxon>Appendicularia</taxon>
        <taxon>Copelata</taxon>
        <taxon>Oikopleuridae</taxon>
        <taxon>Oikopleura</taxon>
    </lineage>
</organism>
<accession>A0ABN7SZW2</accession>
<dbReference type="SMART" id="SM00564">
    <property type="entry name" value="PQQ"/>
    <property type="match status" value="1"/>
</dbReference>
<keyword evidence="3" id="KW-1185">Reference proteome</keyword>
<protein>
    <submittedName>
        <fullName evidence="2">Oidioi.mRNA.OKI2018_I69.chr2.g5292.t1.cds</fullName>
    </submittedName>
</protein>
<reference evidence="2 3" key="1">
    <citation type="submission" date="2021-04" db="EMBL/GenBank/DDBJ databases">
        <authorList>
            <person name="Bliznina A."/>
        </authorList>
    </citation>
    <scope>NUCLEOTIDE SEQUENCE [LARGE SCALE GENOMIC DNA]</scope>
</reference>
<sequence length="664" mass="69651">MKLFGTALLASAVVAEYDYYEGERGKKKGGKGKKPAKRDACGCDLNPRNAPDAVPTCVDDSSKRKVIDWTCAATGLVERTETKCKRLRKRTLLNLVEISAAVALLNSLLFLRLCLFFCDDDGDGVFDQGEANQINRVKCKNGELRRNKFTLTCGGGGGGGGAGGGAITQNADGTGGTPPAIKSYVTVDENSSPTTIGVNAKAIDADLSADGGFIAAGLSVANESSTVRQFFVTKIKTCSDKTQYTNPLGTILTGAGADCAQNFDWSFLKTGNACNAVTVKESLDGTYVLAAGLHQSTGVAGTYNGYVVKLDASTGSMIWEFDYTTDVGARSGFETLHLTSDGGFVVGGFINRGNSEYPTFKSGGQVDDGTPVLMKFSNTIASSSSVSSPEPDWKYVCDGSNKSCNLNDGSMKNMRVYTDNAGENIVALPTSRSILCVVSAATGVEIAYSGDAKTNGFVGDGTANDIEVVIDGDGEVEGYVVTGLRDKKISSDGGITCSGDGCKVIDGFIAKYKPDLSGKIWDTLLPTSTWPGGINQFAGTQATFESLVYTECWGMDKVKDTSGNHVGFVAACGTGIEPGCGIHPGAIGTACTTDPRTAWRGAIVRFDLNGNLVWYRMDSFNAGSGTSGESASEYIFQDANGNIVSLTDEGFGGFGFETLELESF</sequence>
<evidence type="ECO:0000313" key="3">
    <source>
        <dbReference type="Proteomes" id="UP001158576"/>
    </source>
</evidence>
<evidence type="ECO:0000313" key="2">
    <source>
        <dbReference type="EMBL" id="CAG5110945.1"/>
    </source>
</evidence>
<dbReference type="InterPro" id="IPR018391">
    <property type="entry name" value="PQQ_b-propeller_rpt"/>
</dbReference>
<proteinExistence type="predicted"/>
<feature type="signal peptide" evidence="1">
    <location>
        <begin position="1"/>
        <end position="15"/>
    </location>
</feature>
<dbReference type="Proteomes" id="UP001158576">
    <property type="component" value="Chromosome 2"/>
</dbReference>
<feature type="chain" id="PRO_5045909732" evidence="1">
    <location>
        <begin position="16"/>
        <end position="664"/>
    </location>
</feature>
<dbReference type="EMBL" id="OU015567">
    <property type="protein sequence ID" value="CAG5110945.1"/>
    <property type="molecule type" value="Genomic_DNA"/>
</dbReference>
<name>A0ABN7SZW2_OIKDI</name>
<keyword evidence="1" id="KW-0732">Signal</keyword>